<organism evidence="2 3">
    <name type="scientific">Hypocrea virens (strain Gv29-8 / FGSC 10586)</name>
    <name type="common">Gliocladium virens</name>
    <name type="synonym">Trichoderma virens</name>
    <dbReference type="NCBI Taxonomy" id="413071"/>
    <lineage>
        <taxon>Eukaryota</taxon>
        <taxon>Fungi</taxon>
        <taxon>Dikarya</taxon>
        <taxon>Ascomycota</taxon>
        <taxon>Pezizomycotina</taxon>
        <taxon>Sordariomycetes</taxon>
        <taxon>Hypocreomycetidae</taxon>
        <taxon>Hypocreales</taxon>
        <taxon>Hypocreaceae</taxon>
        <taxon>Trichoderma</taxon>
    </lineage>
</organism>
<dbReference type="InParanoid" id="G9N4G8"/>
<evidence type="ECO:0000256" key="1">
    <source>
        <dbReference type="SAM" id="MobiDB-lite"/>
    </source>
</evidence>
<reference evidence="2 3" key="1">
    <citation type="journal article" date="2011" name="Genome Biol.">
        <title>Comparative genome sequence analysis underscores mycoparasitism as the ancestral life style of Trichoderma.</title>
        <authorList>
            <person name="Kubicek C.P."/>
            <person name="Herrera-Estrella A."/>
            <person name="Seidl-Seiboth V."/>
            <person name="Martinez D.A."/>
            <person name="Druzhinina I.S."/>
            <person name="Thon M."/>
            <person name="Zeilinger S."/>
            <person name="Casas-Flores S."/>
            <person name="Horwitz B.A."/>
            <person name="Mukherjee P.K."/>
            <person name="Mukherjee M."/>
            <person name="Kredics L."/>
            <person name="Alcaraz L.D."/>
            <person name="Aerts A."/>
            <person name="Antal Z."/>
            <person name="Atanasova L."/>
            <person name="Cervantes-Badillo M.G."/>
            <person name="Challacombe J."/>
            <person name="Chertkov O."/>
            <person name="McCluskey K."/>
            <person name="Coulpier F."/>
            <person name="Deshpande N."/>
            <person name="von Doehren H."/>
            <person name="Ebbole D.J."/>
            <person name="Esquivel-Naranjo E.U."/>
            <person name="Fekete E."/>
            <person name="Flipphi M."/>
            <person name="Glaser F."/>
            <person name="Gomez-Rodriguez E.Y."/>
            <person name="Gruber S."/>
            <person name="Han C."/>
            <person name="Henrissat B."/>
            <person name="Hermosa R."/>
            <person name="Hernandez-Onate M."/>
            <person name="Karaffa L."/>
            <person name="Kosti I."/>
            <person name="Le Crom S."/>
            <person name="Lindquist E."/>
            <person name="Lucas S."/>
            <person name="Luebeck M."/>
            <person name="Luebeck P.S."/>
            <person name="Margeot A."/>
            <person name="Metz B."/>
            <person name="Misra M."/>
            <person name="Nevalainen H."/>
            <person name="Omann M."/>
            <person name="Packer N."/>
            <person name="Perrone G."/>
            <person name="Uresti-Rivera E.E."/>
            <person name="Salamov A."/>
            <person name="Schmoll M."/>
            <person name="Seiboth B."/>
            <person name="Shapiro H."/>
            <person name="Sukno S."/>
            <person name="Tamayo-Ramos J.A."/>
            <person name="Tisch D."/>
            <person name="Wiest A."/>
            <person name="Wilkinson H.H."/>
            <person name="Zhang M."/>
            <person name="Coutinho P.M."/>
            <person name="Kenerley C.M."/>
            <person name="Monte E."/>
            <person name="Baker S.E."/>
            <person name="Grigoriev I.V."/>
        </authorList>
    </citation>
    <scope>NUCLEOTIDE SEQUENCE [LARGE SCALE GENOMIC DNA]</scope>
    <source>
        <strain evidence="3">Gv29-8 / FGSC 10586</strain>
    </source>
</reference>
<feature type="compositionally biased region" description="Basic and acidic residues" evidence="1">
    <location>
        <begin position="210"/>
        <end position="230"/>
    </location>
</feature>
<feature type="compositionally biased region" description="Acidic residues" evidence="1">
    <location>
        <begin position="108"/>
        <end position="120"/>
    </location>
</feature>
<feature type="region of interest" description="Disordered" evidence="1">
    <location>
        <begin position="73"/>
        <end position="124"/>
    </location>
</feature>
<evidence type="ECO:0000313" key="3">
    <source>
        <dbReference type="Proteomes" id="UP000007115"/>
    </source>
</evidence>
<feature type="region of interest" description="Disordered" evidence="1">
    <location>
        <begin position="150"/>
        <end position="173"/>
    </location>
</feature>
<accession>G9N4G8</accession>
<name>G9N4G8_HYPVG</name>
<dbReference type="VEuPathDB" id="FungiDB:TRIVIDRAFT_68504"/>
<protein>
    <submittedName>
        <fullName evidence="2">Uncharacterized protein</fullName>
    </submittedName>
</protein>
<dbReference type="GeneID" id="25797113"/>
<dbReference type="HOGENOM" id="CLU_785411_0_0_1"/>
<feature type="region of interest" description="Disordered" evidence="1">
    <location>
        <begin position="209"/>
        <end position="237"/>
    </location>
</feature>
<dbReference type="OrthoDB" id="4900209at2759"/>
<dbReference type="OMA" id="MFPTAEV"/>
<gene>
    <name evidence="2" type="ORF">TRIVIDRAFT_68504</name>
</gene>
<dbReference type="EMBL" id="ABDF02000086">
    <property type="protein sequence ID" value="EHK18493.1"/>
    <property type="molecule type" value="Genomic_DNA"/>
</dbReference>
<dbReference type="RefSeq" id="XP_013952691.1">
    <property type="nucleotide sequence ID" value="XM_014097216.1"/>
</dbReference>
<proteinExistence type="predicted"/>
<dbReference type="Proteomes" id="UP000007115">
    <property type="component" value="Unassembled WGS sequence"/>
</dbReference>
<keyword evidence="3" id="KW-1185">Reference proteome</keyword>
<comment type="caution">
    <text evidence="2">The sequence shown here is derived from an EMBL/GenBank/DDBJ whole genome shotgun (WGS) entry which is preliminary data.</text>
</comment>
<dbReference type="AlphaFoldDB" id="G9N4G8"/>
<evidence type="ECO:0000313" key="2">
    <source>
        <dbReference type="EMBL" id="EHK18493.1"/>
    </source>
</evidence>
<sequence length="353" mass="39415">MDLTRRHQDCIIDEADRMELSWENTYVDPISTFKGTGSDSPNSCGDVVAEVTSRSSLINFDGCSFDSASIKSGKEEWVDDNGSEFSPQQLERPRRSLANTHIPPPDNSIDDDEEDSEEEDRGFSGDEIEVFLLDFSGYTFEVVTGRNGPLISDNAGPSPLATGESSVQAHDDQGGLQDATFSASFRILDAKVQSGKRGELCCHKQAQPKLRAEDENIESNAEKRVPRDDNGGGEPGDFVMVEGEEEETEEMTDSCLNLISHLDYVMFPTAEVLEFVRGGEMEVLEDTDSEEGTCRRFLSHEYSDEDNKELGMGELENRGRRWYRLSNIEQLAKVPHFANKTMQILTRRNGARN</sequence>